<dbReference type="Pfam" id="PF17392">
    <property type="entry name" value="Urocanase_C"/>
    <property type="match status" value="1"/>
</dbReference>
<dbReference type="Gene3D" id="3.20.20.140">
    <property type="entry name" value="Metal-dependent hydrolases"/>
    <property type="match status" value="1"/>
</dbReference>
<evidence type="ECO:0000256" key="7">
    <source>
        <dbReference type="ARBA" id="ARBA00011992"/>
    </source>
</evidence>
<dbReference type="Gene3D" id="2.30.40.10">
    <property type="entry name" value="Urease, subunit C, domain 1"/>
    <property type="match status" value="1"/>
</dbReference>
<dbReference type="InterPro" id="IPR006680">
    <property type="entry name" value="Amidohydro-rel"/>
</dbReference>
<evidence type="ECO:0000256" key="13">
    <source>
        <dbReference type="ARBA" id="ARBA00023027"/>
    </source>
</evidence>
<evidence type="ECO:0000256" key="10">
    <source>
        <dbReference type="ARBA" id="ARBA00022808"/>
    </source>
</evidence>
<keyword evidence="14" id="KW-0456">Lyase</keyword>
<dbReference type="Pfam" id="PF01979">
    <property type="entry name" value="Amidohydro_1"/>
    <property type="match status" value="1"/>
</dbReference>
<comment type="pathway">
    <text evidence="4">Amino-acid degradation; L-histidine degradation into L-glutamate; N-formimidoyl-L-glutamate from L-histidine: step 2/3.</text>
</comment>
<dbReference type="SUPFAM" id="SSF51556">
    <property type="entry name" value="Metallo-dependent hydrolases"/>
    <property type="match status" value="1"/>
</dbReference>
<evidence type="ECO:0000256" key="12">
    <source>
        <dbReference type="ARBA" id="ARBA00023004"/>
    </source>
</evidence>
<feature type="domain" description="Urocanase N-terminal" evidence="20">
    <location>
        <begin position="89"/>
        <end position="215"/>
    </location>
</feature>
<evidence type="ECO:0000256" key="16">
    <source>
        <dbReference type="ARBA" id="ARBA00047623"/>
    </source>
</evidence>
<dbReference type="EC" id="4.2.1.49" evidence="7"/>
<dbReference type="InterPro" id="IPR023637">
    <property type="entry name" value="Urocanase-like"/>
</dbReference>
<dbReference type="EC" id="3.5.2.7" evidence="8"/>
<dbReference type="Gene3D" id="3.40.1770.10">
    <property type="entry name" value="Urocanase superfamily"/>
    <property type="match status" value="1"/>
</dbReference>
<dbReference type="PANTHER" id="PTHR12216">
    <property type="entry name" value="UROCANATE HYDRATASE"/>
    <property type="match status" value="1"/>
</dbReference>
<dbReference type="PROSITE" id="PS01233">
    <property type="entry name" value="UROCANASE"/>
    <property type="match status" value="1"/>
</dbReference>
<dbReference type="SUPFAM" id="SSF51338">
    <property type="entry name" value="Composite domain of metallo-dependent hydrolases"/>
    <property type="match status" value="1"/>
</dbReference>
<dbReference type="InterPro" id="IPR005920">
    <property type="entry name" value="HutI"/>
</dbReference>
<evidence type="ECO:0000256" key="5">
    <source>
        <dbReference type="ARBA" id="ARBA00007578"/>
    </source>
</evidence>
<evidence type="ECO:0000256" key="14">
    <source>
        <dbReference type="ARBA" id="ARBA00023239"/>
    </source>
</evidence>
<evidence type="ECO:0000256" key="4">
    <source>
        <dbReference type="ARBA" id="ARBA00004794"/>
    </source>
</evidence>
<evidence type="ECO:0000256" key="3">
    <source>
        <dbReference type="ARBA" id="ARBA00004758"/>
    </source>
</evidence>
<dbReference type="InterPro" id="IPR055351">
    <property type="entry name" value="Urocanase"/>
</dbReference>
<comment type="catalytic activity">
    <reaction evidence="1">
        <text>4-imidazolone-5-propanoate + H2O = N-formimidoyl-L-glutamate</text>
        <dbReference type="Rhea" id="RHEA:23660"/>
        <dbReference type="ChEBI" id="CHEBI:15377"/>
        <dbReference type="ChEBI" id="CHEBI:58928"/>
        <dbReference type="ChEBI" id="CHEBI:77893"/>
        <dbReference type="EC" id="3.5.2.7"/>
    </reaction>
</comment>
<dbReference type="SUPFAM" id="SSF111326">
    <property type="entry name" value="Urocanase"/>
    <property type="match status" value="1"/>
</dbReference>
<dbReference type="InterPro" id="IPR035401">
    <property type="entry name" value="Urocanase_C"/>
</dbReference>
<gene>
    <name evidence="22" type="ORF">TeGR_g3394</name>
</gene>
<evidence type="ECO:0000256" key="1">
    <source>
        <dbReference type="ARBA" id="ARBA00000853"/>
    </source>
</evidence>
<evidence type="ECO:0000256" key="15">
    <source>
        <dbReference type="ARBA" id="ARBA00031640"/>
    </source>
</evidence>
<keyword evidence="23" id="KW-1185">Reference proteome</keyword>
<evidence type="ECO:0000259" key="18">
    <source>
        <dbReference type="Pfam" id="PF01175"/>
    </source>
</evidence>
<dbReference type="NCBIfam" id="NF003820">
    <property type="entry name" value="PRK05414.1"/>
    <property type="match status" value="1"/>
</dbReference>
<dbReference type="NCBIfam" id="TIGR01224">
    <property type="entry name" value="hutI"/>
    <property type="match status" value="1"/>
</dbReference>
<evidence type="ECO:0000256" key="8">
    <source>
        <dbReference type="ARBA" id="ARBA00012864"/>
    </source>
</evidence>
<comment type="similarity">
    <text evidence="6">Belongs to the metallo-dependent hydrolases superfamily. HutI family.</text>
</comment>
<feature type="region of interest" description="Disordered" evidence="17">
    <location>
        <begin position="1"/>
        <end position="34"/>
    </location>
</feature>
<proteinExistence type="inferred from homology"/>
<accession>A0ABQ6MJT3</accession>
<evidence type="ECO:0000256" key="2">
    <source>
        <dbReference type="ARBA" id="ARBA00001911"/>
    </source>
</evidence>
<feature type="domain" description="Amidohydrolase-related" evidence="19">
    <location>
        <begin position="744"/>
        <end position="1084"/>
    </location>
</feature>
<dbReference type="InterPro" id="IPR038364">
    <property type="entry name" value="Urocanase_central_sf"/>
</dbReference>
<keyword evidence="11" id="KW-0862">Zinc</keyword>
<evidence type="ECO:0000256" key="9">
    <source>
        <dbReference type="ARBA" id="ARBA00013406"/>
    </source>
</evidence>
<dbReference type="PANTHER" id="PTHR12216:SF3">
    <property type="entry name" value="UROCANATE HYDRATASE"/>
    <property type="match status" value="1"/>
</dbReference>
<evidence type="ECO:0000313" key="23">
    <source>
        <dbReference type="Proteomes" id="UP001165060"/>
    </source>
</evidence>
<feature type="domain" description="Urocanase C-terminal" evidence="21">
    <location>
        <begin position="446"/>
        <end position="651"/>
    </location>
</feature>
<evidence type="ECO:0000259" key="21">
    <source>
        <dbReference type="Pfam" id="PF17392"/>
    </source>
</evidence>
<keyword evidence="13" id="KW-0520">NAD</keyword>
<dbReference type="Proteomes" id="UP001165060">
    <property type="component" value="Unassembled WGS sequence"/>
</dbReference>
<keyword evidence="12" id="KW-0408">Iron</keyword>
<dbReference type="EMBL" id="BRYB01002892">
    <property type="protein sequence ID" value="GMI27217.1"/>
    <property type="molecule type" value="Genomic_DNA"/>
</dbReference>
<reference evidence="22 23" key="1">
    <citation type="journal article" date="2023" name="Commun. Biol.">
        <title>Genome analysis of Parmales, the sister group of diatoms, reveals the evolutionary specialization of diatoms from phago-mixotrophs to photoautotrophs.</title>
        <authorList>
            <person name="Ban H."/>
            <person name="Sato S."/>
            <person name="Yoshikawa S."/>
            <person name="Yamada K."/>
            <person name="Nakamura Y."/>
            <person name="Ichinomiya M."/>
            <person name="Sato N."/>
            <person name="Blanc-Mathieu R."/>
            <person name="Endo H."/>
            <person name="Kuwata A."/>
            <person name="Ogata H."/>
        </authorList>
    </citation>
    <scope>NUCLEOTIDE SEQUENCE [LARGE SCALE GENOMIC DNA]</scope>
</reference>
<name>A0ABQ6MJT3_9STRA</name>
<dbReference type="InterPro" id="IPR032466">
    <property type="entry name" value="Metal_Hydrolase"/>
</dbReference>
<evidence type="ECO:0000259" key="20">
    <source>
        <dbReference type="Pfam" id="PF17391"/>
    </source>
</evidence>
<dbReference type="Pfam" id="PF17391">
    <property type="entry name" value="Urocanase_N"/>
    <property type="match status" value="1"/>
</dbReference>
<protein>
    <recommendedName>
        <fullName evidence="9">Probable imidazolonepropionase</fullName>
        <ecNumber evidence="8">3.5.2.7</ecNumber>
        <ecNumber evidence="7">4.2.1.49</ecNumber>
    </recommendedName>
    <alternativeName>
        <fullName evidence="15">Imidazolonepropionate hydrolase</fullName>
    </alternativeName>
</protein>
<comment type="similarity">
    <text evidence="5">Belongs to the urocanase family.</text>
</comment>
<keyword evidence="10" id="KW-0369">Histidine metabolism</keyword>
<comment type="caution">
    <text evidence="22">The sequence shown here is derived from an EMBL/GenBank/DDBJ whole genome shotgun (WGS) entry which is preliminary data.</text>
</comment>
<comment type="pathway">
    <text evidence="3">Amino-acid degradation; L-histidine degradation into L-glutamate; N-formimidoyl-L-glutamate from L-histidine: step 3/3.</text>
</comment>
<evidence type="ECO:0000256" key="17">
    <source>
        <dbReference type="SAM" id="MobiDB-lite"/>
    </source>
</evidence>
<evidence type="ECO:0000256" key="6">
    <source>
        <dbReference type="ARBA" id="ARBA00008002"/>
    </source>
</evidence>
<dbReference type="InterPro" id="IPR035085">
    <property type="entry name" value="Urocanase_Rossmann-like"/>
</dbReference>
<dbReference type="InterPro" id="IPR035400">
    <property type="entry name" value="Urocanase_N"/>
</dbReference>
<feature type="domain" description="Urocanase Rossmann-like" evidence="18">
    <location>
        <begin position="218"/>
        <end position="443"/>
    </location>
</feature>
<dbReference type="InterPro" id="IPR023636">
    <property type="entry name" value="Urocanase_CS"/>
</dbReference>
<sequence>MPNDLLSSLSEGLPMPPPARPELDPACPHRPRLPVPDTLSRDDFKLAVRNALRYFPAEHHSTLGPEFADELRTYGHIYMYRFRPVNYEMKAYPIDNYPAKCQQAAAIQLMIMNNLDYKVAQFPNELITYGGNGSVFNNWAQYHLVMKYLSEMTEEQTLVLYSGHPLGLFPSHKDAPRVILTNGMVIPNYSSTEMYEKMYAQGVSQYGQMTAGSFVYIGPQGIVHGTTITVLNAARKYLNKSDVKGVVYVSSGLGGMSGAQTKAAKIAGCVGVIAEVDYPALKKRYDQGWVNEIITDAKECVARTKLAKKDGEAIAIGFHGNIVILWEAFAEDPESVVDLGSDQTSLHNPFMGGYFPVQISHEESKKMMSEDPPKFKGLVQETLRRHVAAVNKLTNEKGMKFWDYGNAFLRESYRAGAEIMTDDSGRALEDGGSYRYPSYVQDIMGDVFSLGFGPFRWVCCSGLPEDLATTDQIAAEVFEELMKTANEKSREQYQDNLTWIKEAGKNKMVVGSQARILYSNCEGRVRLAVEFNKAVQDGRLTMPVVLSRDHHDVSGTDSPYRETSNIDDGSIFCADMAIQNVLGDAARGATWVSIHNGGGCGWGEVINGGFGMVLDGSDDATRRCESMLHWDVCNGVSRRSWAGNENAMMTISAEMKREAKLRVTMPTFAEDALLETCAGNANVERCDLVLKNCRVATMSSAQSNLPYGIIEDGCIGILDGKIRFVGKSSEAPVADSVEDMKGRLVTPGLIDCHTHVVYGGNRAAEWELKLKGATYEEVAKAGGGIINSVAGTRKASANELADEAKPRVQAMMSEGVTSMEIKSGYGLEEEGERKQLLAAQMLGKELGLKVKKTFLAAHATPKEFAGKEDEYIQECIRMMKVLHGEKLIDCVDAFCESIGFTVAQTDTLYTAARELGLKTRLHGDQLNDFGCGELAAKHGCSSCDHCEYAGEAAIKAMAAADVVAVLLPTANYFIKEKKMPDVECMRKEGVNMAIATNCNPGSSPCCSILLVMNMACTRFGFTPEEALRAVTVNAAKAMNVEAEVGTVEVGKAADLCVWGTKNPCDLSYYMGYNSLQKVFVNGRLR</sequence>
<evidence type="ECO:0000256" key="11">
    <source>
        <dbReference type="ARBA" id="ARBA00022833"/>
    </source>
</evidence>
<comment type="catalytic activity">
    <reaction evidence="16">
        <text>4-imidazolone-5-propanoate = trans-urocanate + H2O</text>
        <dbReference type="Rhea" id="RHEA:13101"/>
        <dbReference type="ChEBI" id="CHEBI:15377"/>
        <dbReference type="ChEBI" id="CHEBI:17771"/>
        <dbReference type="ChEBI" id="CHEBI:77893"/>
        <dbReference type="EC" id="4.2.1.49"/>
    </reaction>
</comment>
<dbReference type="HAMAP" id="MF_00577">
    <property type="entry name" value="HutU"/>
    <property type="match status" value="1"/>
</dbReference>
<feature type="compositionally biased region" description="Polar residues" evidence="17">
    <location>
        <begin position="1"/>
        <end position="10"/>
    </location>
</feature>
<evidence type="ECO:0000313" key="22">
    <source>
        <dbReference type="EMBL" id="GMI27217.1"/>
    </source>
</evidence>
<dbReference type="HAMAP" id="MF_00372">
    <property type="entry name" value="HutI"/>
    <property type="match status" value="1"/>
</dbReference>
<organism evidence="22 23">
    <name type="scientific">Tetraparma gracilis</name>
    <dbReference type="NCBI Taxonomy" id="2962635"/>
    <lineage>
        <taxon>Eukaryota</taxon>
        <taxon>Sar</taxon>
        <taxon>Stramenopiles</taxon>
        <taxon>Ochrophyta</taxon>
        <taxon>Bolidophyceae</taxon>
        <taxon>Parmales</taxon>
        <taxon>Triparmaceae</taxon>
        <taxon>Tetraparma</taxon>
    </lineage>
</organism>
<dbReference type="InterPro" id="IPR011059">
    <property type="entry name" value="Metal-dep_hydrolase_composite"/>
</dbReference>
<dbReference type="Gene3D" id="3.40.50.10730">
    <property type="entry name" value="Urocanase like domains"/>
    <property type="match status" value="1"/>
</dbReference>
<dbReference type="InterPro" id="IPR036190">
    <property type="entry name" value="Urocanase_sf"/>
</dbReference>
<dbReference type="Pfam" id="PF01175">
    <property type="entry name" value="Urocanase"/>
    <property type="match status" value="1"/>
</dbReference>
<evidence type="ECO:0000259" key="19">
    <source>
        <dbReference type="Pfam" id="PF01979"/>
    </source>
</evidence>
<comment type="cofactor">
    <cofactor evidence="2">
        <name>NAD(+)</name>
        <dbReference type="ChEBI" id="CHEBI:57540"/>
    </cofactor>
</comment>